<dbReference type="AlphaFoldDB" id="A0A5B7XX05"/>
<dbReference type="KEGG" id="mnh:FG904_00210"/>
<dbReference type="Proteomes" id="UP000305457">
    <property type="component" value="Chromosome"/>
</dbReference>
<reference evidence="1 2" key="1">
    <citation type="submission" date="2019-06" db="EMBL/GenBank/DDBJ databases">
        <title>Mycoplasma sp. 2F1A isolated from ostrich.</title>
        <authorList>
            <person name="Spergser J."/>
        </authorList>
    </citation>
    <scope>NUCLEOTIDE SEQUENCE [LARGE SCALE GENOMIC DNA]</scope>
    <source>
        <strain evidence="1 2">2F1A</strain>
    </source>
</reference>
<gene>
    <name evidence="1" type="ORF">FG904_00210</name>
</gene>
<organism evidence="1 2">
    <name type="scientific">Mycoplasma nasistruthionis</name>
    <dbReference type="NCBI Taxonomy" id="353852"/>
    <lineage>
        <taxon>Bacteria</taxon>
        <taxon>Bacillati</taxon>
        <taxon>Mycoplasmatota</taxon>
        <taxon>Mollicutes</taxon>
        <taxon>Mycoplasmataceae</taxon>
        <taxon>Mycoplasma</taxon>
    </lineage>
</organism>
<name>A0A5B7XX05_9MOLU</name>
<protein>
    <submittedName>
        <fullName evidence="1">Uncharacterized protein</fullName>
    </submittedName>
</protein>
<sequence>MLLFKLKKSNCVKFPHFCRILNNLIKLKIIVNIINLMLKKTKVNNRKRYLKNKKQNQLQIVKNALCVGGHKTVEDLAKQFKCSTRTVYRMIEKVKSSDFACDPNATYTPKTKIQKLSNKFTNPEVKGFVDNYHKINMQNYEKTGTFNLISLRNYYAIHLEPLHLFSYSTFVKWTNALGVITPYTTKRGLKNCKTSKQKKV</sequence>
<evidence type="ECO:0000313" key="1">
    <source>
        <dbReference type="EMBL" id="QCZ36453.1"/>
    </source>
</evidence>
<proteinExistence type="predicted"/>
<evidence type="ECO:0000313" key="2">
    <source>
        <dbReference type="Proteomes" id="UP000305457"/>
    </source>
</evidence>
<dbReference type="RefSeq" id="WP_139591936.1">
    <property type="nucleotide sequence ID" value="NZ_CP040825.1"/>
</dbReference>
<dbReference type="EMBL" id="CP040825">
    <property type="protein sequence ID" value="QCZ36453.1"/>
    <property type="molecule type" value="Genomic_DNA"/>
</dbReference>
<accession>A0A5B7XX05</accession>